<proteinExistence type="predicted"/>
<dbReference type="EMBL" id="FOMX01000014">
    <property type="protein sequence ID" value="SFE47361.1"/>
    <property type="molecule type" value="Genomic_DNA"/>
</dbReference>
<organism evidence="2 3">
    <name type="scientific">Nannocystis exedens</name>
    <dbReference type="NCBI Taxonomy" id="54"/>
    <lineage>
        <taxon>Bacteria</taxon>
        <taxon>Pseudomonadati</taxon>
        <taxon>Myxococcota</taxon>
        <taxon>Polyangia</taxon>
        <taxon>Nannocystales</taxon>
        <taxon>Nannocystaceae</taxon>
        <taxon>Nannocystis</taxon>
    </lineage>
</organism>
<feature type="region of interest" description="Disordered" evidence="1">
    <location>
        <begin position="1"/>
        <end position="71"/>
    </location>
</feature>
<gene>
    <name evidence="2" type="ORF">SAMN02745121_04374</name>
</gene>
<dbReference type="STRING" id="54.SAMN02745121_04374"/>
<evidence type="ECO:0000313" key="3">
    <source>
        <dbReference type="Proteomes" id="UP000199400"/>
    </source>
</evidence>
<evidence type="ECO:0000313" key="2">
    <source>
        <dbReference type="EMBL" id="SFE47361.1"/>
    </source>
</evidence>
<dbReference type="Proteomes" id="UP000199400">
    <property type="component" value="Unassembled WGS sequence"/>
</dbReference>
<reference evidence="3" key="1">
    <citation type="submission" date="2016-10" db="EMBL/GenBank/DDBJ databases">
        <authorList>
            <person name="Varghese N."/>
            <person name="Submissions S."/>
        </authorList>
    </citation>
    <scope>NUCLEOTIDE SEQUENCE [LARGE SCALE GENOMIC DNA]</scope>
    <source>
        <strain evidence="3">ATCC 25963</strain>
    </source>
</reference>
<protein>
    <submittedName>
        <fullName evidence="2">Uncharacterized protein</fullName>
    </submittedName>
</protein>
<sequence length="96" mass="10191">MRQPPPLISSSTTLGASQVRRASPARQAISLEVGPGLQGINPAADPTVEMPSRSETHVQSRPRAVRDGIPWMNPPGEFVGVIRGVVEVTGRRDTGP</sequence>
<accession>A0A1I2ATR3</accession>
<name>A0A1I2ATR3_9BACT</name>
<keyword evidence="3" id="KW-1185">Reference proteome</keyword>
<evidence type="ECO:0000256" key="1">
    <source>
        <dbReference type="SAM" id="MobiDB-lite"/>
    </source>
</evidence>
<dbReference type="AlphaFoldDB" id="A0A1I2ATR3"/>